<dbReference type="NCBIfam" id="TIGR02532">
    <property type="entry name" value="IV_pilin_GFxxxE"/>
    <property type="match status" value="1"/>
</dbReference>
<dbReference type="InterPro" id="IPR045584">
    <property type="entry name" value="Pilin-like"/>
</dbReference>
<organism evidence="2">
    <name type="scientific">hydrothermal vent metagenome</name>
    <dbReference type="NCBI Taxonomy" id="652676"/>
    <lineage>
        <taxon>unclassified sequences</taxon>
        <taxon>metagenomes</taxon>
        <taxon>ecological metagenomes</taxon>
    </lineage>
</organism>
<evidence type="ECO:0000313" key="2">
    <source>
        <dbReference type="EMBL" id="VAX08154.1"/>
    </source>
</evidence>
<keyword evidence="1" id="KW-0812">Transmembrane</keyword>
<evidence type="ECO:0000256" key="1">
    <source>
        <dbReference type="SAM" id="Phobius"/>
    </source>
</evidence>
<sequence length="165" mass="16612">MNSRQTGFTLIELVVVILILGILAATALPRFLNVNTQAHQAAVSGTGGGFGAGIALAHAGWVGTGQTAAVANLAVFGDGTVDYNATGYPAGIDDGAAVSTPSDCLGIWNGIMQNPPTANTTVTTEDWLAANSGTDCLYTYQGASGMSITYDSSAGTVLVDAIITP</sequence>
<dbReference type="PROSITE" id="PS00409">
    <property type="entry name" value="PROKAR_NTER_METHYL"/>
    <property type="match status" value="1"/>
</dbReference>
<dbReference type="SUPFAM" id="SSF54523">
    <property type="entry name" value="Pili subunits"/>
    <property type="match status" value="1"/>
</dbReference>
<gene>
    <name evidence="2" type="ORF">MNBD_GAMMA25-436</name>
</gene>
<proteinExistence type="predicted"/>
<dbReference type="InterPro" id="IPR012902">
    <property type="entry name" value="N_methyl_site"/>
</dbReference>
<accession>A0A3B1B825</accession>
<name>A0A3B1B825_9ZZZZ</name>
<dbReference type="Gene3D" id="3.30.700.10">
    <property type="entry name" value="Glycoprotein, Type 4 Pilin"/>
    <property type="match status" value="1"/>
</dbReference>
<evidence type="ECO:0008006" key="3">
    <source>
        <dbReference type="Google" id="ProtNLM"/>
    </source>
</evidence>
<reference evidence="2" key="1">
    <citation type="submission" date="2018-06" db="EMBL/GenBank/DDBJ databases">
        <authorList>
            <person name="Zhirakovskaya E."/>
        </authorList>
    </citation>
    <scope>NUCLEOTIDE SEQUENCE</scope>
</reference>
<keyword evidence="1" id="KW-0472">Membrane</keyword>
<protein>
    <recommendedName>
        <fullName evidence="3">MSHA pilin protein MshB</fullName>
    </recommendedName>
</protein>
<dbReference type="EMBL" id="UOFY01000027">
    <property type="protein sequence ID" value="VAX08154.1"/>
    <property type="molecule type" value="Genomic_DNA"/>
</dbReference>
<feature type="transmembrane region" description="Helical" evidence="1">
    <location>
        <begin position="7"/>
        <end position="28"/>
    </location>
</feature>
<dbReference type="AlphaFoldDB" id="A0A3B1B825"/>
<dbReference type="Pfam" id="PF07963">
    <property type="entry name" value="N_methyl"/>
    <property type="match status" value="1"/>
</dbReference>
<keyword evidence="1" id="KW-1133">Transmembrane helix</keyword>